<dbReference type="EMBL" id="PUHQ01000023">
    <property type="protein sequence ID" value="KAG0662971.1"/>
    <property type="molecule type" value="Genomic_DNA"/>
</dbReference>
<dbReference type="Proteomes" id="UP000777482">
    <property type="component" value="Unassembled WGS sequence"/>
</dbReference>
<evidence type="ECO:0000313" key="7">
    <source>
        <dbReference type="EMBL" id="KAG0662971.1"/>
    </source>
</evidence>
<protein>
    <recommendedName>
        <fullName evidence="4">Ribosomal protein L15</fullName>
    </recommendedName>
</protein>
<dbReference type="InterPro" id="IPR000439">
    <property type="entry name" value="Ribosomal_eL15"/>
</dbReference>
<sequence>MSAAQTPPATSPAETKSDEEAASESPPASRLISPLPSRAKQNGTHVNPAVEQPPSASLAIQANGAQASPSLASLSLPGPSHAPAQAPLDIFDFSHSSDSDEDAIALGARHSQPHKETAAAPPPPRALIGNSVRARLADLGYRVRRLQRQVDDLEYERDKLEAKTRALQRKLAKMKRDLRIARRGQTARTVYKYYEVILVDPQHKAIRRDARISWICNPVHKRRESRGLTSAGKQNRGLNKGHQKGKNYAGWKKQNSLSLRRCDLLQISRLLPAFLRADSSLLTGTVKRLLGLLGSLLRAVVGLGGSSSFLSASRGVVQSLFPLHWLFLSRSAPPVLGSRSLLLGFLAFVLDRKASALSVIASFSAAKQRAGCVLRPKSEASEELSGAIARIDVMGKVLSKSTETLLAAEGCLARWAVREAVQQFVAPSPLLRLLSARTSGAARRSKHAEVLHDPRSRQRAAKNSIVGW</sequence>
<comment type="similarity">
    <text evidence="1 4">Belongs to the eukaryotic ribosomal protein eL15 family.</text>
</comment>
<feature type="compositionally biased region" description="Low complexity" evidence="6">
    <location>
        <begin position="65"/>
        <end position="86"/>
    </location>
</feature>
<evidence type="ECO:0000256" key="2">
    <source>
        <dbReference type="ARBA" id="ARBA00022980"/>
    </source>
</evidence>
<dbReference type="GO" id="GO:0003723">
    <property type="term" value="F:RNA binding"/>
    <property type="evidence" value="ECO:0007669"/>
    <property type="project" value="TreeGrafter"/>
</dbReference>
<dbReference type="PANTHER" id="PTHR11847:SF4">
    <property type="entry name" value="LARGE RIBOSOMAL SUBUNIT PROTEIN EL15"/>
    <property type="match status" value="1"/>
</dbReference>
<dbReference type="SMART" id="SM01384">
    <property type="entry name" value="Ribosomal_L15e"/>
    <property type="match status" value="1"/>
</dbReference>
<feature type="compositionally biased region" description="Polar residues" evidence="6">
    <location>
        <begin position="54"/>
        <end position="64"/>
    </location>
</feature>
<keyword evidence="2 4" id="KW-0689">Ribosomal protein</keyword>
<dbReference type="GO" id="GO:0003735">
    <property type="term" value="F:structural constituent of ribosome"/>
    <property type="evidence" value="ECO:0007669"/>
    <property type="project" value="InterPro"/>
</dbReference>
<evidence type="ECO:0000313" key="8">
    <source>
        <dbReference type="Proteomes" id="UP000777482"/>
    </source>
</evidence>
<dbReference type="GO" id="GO:0022625">
    <property type="term" value="C:cytosolic large ribosomal subunit"/>
    <property type="evidence" value="ECO:0007669"/>
    <property type="project" value="TreeGrafter"/>
</dbReference>
<evidence type="ECO:0000256" key="3">
    <source>
        <dbReference type="ARBA" id="ARBA00023274"/>
    </source>
</evidence>
<reference evidence="7 8" key="1">
    <citation type="submission" date="2020-11" db="EMBL/GenBank/DDBJ databases">
        <title>Kefir isolates.</title>
        <authorList>
            <person name="Marcisauskas S."/>
            <person name="Kim Y."/>
            <person name="Blasche S."/>
        </authorList>
    </citation>
    <scope>NUCLEOTIDE SEQUENCE [LARGE SCALE GENOMIC DNA]</scope>
    <source>
        <strain evidence="7 8">KR</strain>
    </source>
</reference>
<keyword evidence="8" id="KW-1185">Reference proteome</keyword>
<evidence type="ECO:0000256" key="5">
    <source>
        <dbReference type="SAM" id="Coils"/>
    </source>
</evidence>
<dbReference type="PANTHER" id="PTHR11847">
    <property type="entry name" value="RIBOSOMAL PROTEIN L15"/>
    <property type="match status" value="1"/>
</dbReference>
<keyword evidence="3 4" id="KW-0687">Ribonucleoprotein</keyword>
<organism evidence="7 8">
    <name type="scientific">Rhodotorula mucilaginosa</name>
    <name type="common">Yeast</name>
    <name type="synonym">Rhodotorula rubra</name>
    <dbReference type="NCBI Taxonomy" id="5537"/>
    <lineage>
        <taxon>Eukaryota</taxon>
        <taxon>Fungi</taxon>
        <taxon>Dikarya</taxon>
        <taxon>Basidiomycota</taxon>
        <taxon>Pucciniomycotina</taxon>
        <taxon>Microbotryomycetes</taxon>
        <taxon>Sporidiobolales</taxon>
        <taxon>Sporidiobolaceae</taxon>
        <taxon>Rhodotorula</taxon>
    </lineage>
</organism>
<dbReference type="Gene3D" id="3.40.1120.10">
    <property type="entry name" value="Ribosomal protein l15e"/>
    <property type="match status" value="1"/>
</dbReference>
<dbReference type="InterPro" id="IPR012678">
    <property type="entry name" value="Ribosomal_uL23/eL15/eS24_sf"/>
</dbReference>
<evidence type="ECO:0000256" key="1">
    <source>
        <dbReference type="ARBA" id="ARBA00006857"/>
    </source>
</evidence>
<dbReference type="SUPFAM" id="SSF54189">
    <property type="entry name" value="Ribosomal proteins S24e, L23 and L15e"/>
    <property type="match status" value="1"/>
</dbReference>
<dbReference type="GO" id="GO:0002181">
    <property type="term" value="P:cytoplasmic translation"/>
    <property type="evidence" value="ECO:0007669"/>
    <property type="project" value="TreeGrafter"/>
</dbReference>
<feature type="compositionally biased region" description="Polar residues" evidence="6">
    <location>
        <begin position="227"/>
        <end position="237"/>
    </location>
</feature>
<evidence type="ECO:0000256" key="6">
    <source>
        <dbReference type="SAM" id="MobiDB-lite"/>
    </source>
</evidence>
<feature type="region of interest" description="Disordered" evidence="6">
    <location>
        <begin position="444"/>
        <end position="468"/>
    </location>
</feature>
<gene>
    <name evidence="7" type="primary">RPL15_1</name>
    <name evidence="7" type="ORF">C6P46_003059</name>
</gene>
<evidence type="ECO:0000256" key="4">
    <source>
        <dbReference type="RuleBase" id="RU000663"/>
    </source>
</evidence>
<feature type="compositionally biased region" description="Low complexity" evidence="6">
    <location>
        <begin position="1"/>
        <end position="13"/>
    </location>
</feature>
<feature type="region of interest" description="Disordered" evidence="6">
    <location>
        <begin position="225"/>
        <end position="248"/>
    </location>
</feature>
<keyword evidence="5" id="KW-0175">Coiled coil</keyword>
<dbReference type="AlphaFoldDB" id="A0A9P7B6R4"/>
<dbReference type="InterPro" id="IPR024794">
    <property type="entry name" value="Rbsml_eL15_core_dom_sf"/>
</dbReference>
<comment type="caution">
    <text evidence="7">The sequence shown here is derived from an EMBL/GenBank/DDBJ whole genome shotgun (WGS) entry which is preliminary data.</text>
</comment>
<feature type="compositionally biased region" description="Basic and acidic residues" evidence="6">
    <location>
        <begin position="447"/>
        <end position="456"/>
    </location>
</feature>
<feature type="region of interest" description="Disordered" evidence="6">
    <location>
        <begin position="1"/>
        <end position="86"/>
    </location>
</feature>
<dbReference type="Pfam" id="PF00827">
    <property type="entry name" value="Ribosomal_L15e"/>
    <property type="match status" value="1"/>
</dbReference>
<name>A0A9P7B6R4_RHOMI</name>
<accession>A0A9P7B6R4</accession>
<proteinExistence type="inferred from homology"/>
<feature type="coiled-coil region" evidence="5">
    <location>
        <begin position="136"/>
        <end position="177"/>
    </location>
</feature>